<dbReference type="SMART" id="SM00595">
    <property type="entry name" value="MADF"/>
    <property type="match status" value="1"/>
</dbReference>
<dbReference type="EMBL" id="CAJOBZ010000062">
    <property type="protein sequence ID" value="CAF4927956.1"/>
    <property type="molecule type" value="Genomic_DNA"/>
</dbReference>
<protein>
    <recommendedName>
        <fullName evidence="2">MADF domain-containing protein</fullName>
    </recommendedName>
</protein>
<dbReference type="PANTHER" id="PTHR12243">
    <property type="entry name" value="MADF DOMAIN TRANSCRIPTION FACTOR"/>
    <property type="match status" value="1"/>
</dbReference>
<dbReference type="GO" id="GO:0005667">
    <property type="term" value="C:transcription regulator complex"/>
    <property type="evidence" value="ECO:0007669"/>
    <property type="project" value="TreeGrafter"/>
</dbReference>
<evidence type="ECO:0000313" key="4">
    <source>
        <dbReference type="Proteomes" id="UP000663880"/>
    </source>
</evidence>
<dbReference type="PANTHER" id="PTHR12243:SF67">
    <property type="entry name" value="COREPRESSOR OF PANGOLIN, ISOFORM A-RELATED"/>
    <property type="match status" value="1"/>
</dbReference>
<organism evidence="3 4">
    <name type="scientific">Pieris macdunnoughi</name>
    <dbReference type="NCBI Taxonomy" id="345717"/>
    <lineage>
        <taxon>Eukaryota</taxon>
        <taxon>Metazoa</taxon>
        <taxon>Ecdysozoa</taxon>
        <taxon>Arthropoda</taxon>
        <taxon>Hexapoda</taxon>
        <taxon>Insecta</taxon>
        <taxon>Pterygota</taxon>
        <taxon>Neoptera</taxon>
        <taxon>Endopterygota</taxon>
        <taxon>Lepidoptera</taxon>
        <taxon>Glossata</taxon>
        <taxon>Ditrysia</taxon>
        <taxon>Papilionoidea</taxon>
        <taxon>Pieridae</taxon>
        <taxon>Pierinae</taxon>
        <taxon>Pieris</taxon>
    </lineage>
</organism>
<evidence type="ECO:0000256" key="1">
    <source>
        <dbReference type="SAM" id="MobiDB-lite"/>
    </source>
</evidence>
<comment type="caution">
    <text evidence="3">The sequence shown here is derived from an EMBL/GenBank/DDBJ whole genome shotgun (WGS) entry which is preliminary data.</text>
</comment>
<dbReference type="Pfam" id="PF10545">
    <property type="entry name" value="MADF_DNA_bdg"/>
    <property type="match status" value="1"/>
</dbReference>
<dbReference type="PROSITE" id="PS51029">
    <property type="entry name" value="MADF"/>
    <property type="match status" value="1"/>
</dbReference>
<name>A0A821WNQ7_9NEOP</name>
<dbReference type="OrthoDB" id="7408914at2759"/>
<proteinExistence type="predicted"/>
<feature type="region of interest" description="Disordered" evidence="1">
    <location>
        <begin position="102"/>
        <end position="140"/>
    </location>
</feature>
<dbReference type="InterPro" id="IPR039353">
    <property type="entry name" value="TF_Adf1"/>
</dbReference>
<dbReference type="AlphaFoldDB" id="A0A821WNQ7"/>
<dbReference type="GO" id="GO:0006357">
    <property type="term" value="P:regulation of transcription by RNA polymerase II"/>
    <property type="evidence" value="ECO:0007669"/>
    <property type="project" value="TreeGrafter"/>
</dbReference>
<dbReference type="Proteomes" id="UP000663880">
    <property type="component" value="Unassembled WGS sequence"/>
</dbReference>
<sequence length="270" mass="31968">MSHREEHILFNEQVIRVVNEFKARALLWDPEHDLYRVKTSRNEAWSEIATEFNYSVMDLKKKFRSIFASHRRERSKVLLGIKTHWFLYDLLSFLPTHVKNLKSSKKRNSSAQKTLQTYKQVDENVDEVNDDHDGDTDHSDDETEFIQEAIIIKTEPEDEPPPKRVLHYRKPRAVRPTRPSFKRHFLTRERDRSLTEPYVKPSPVKGKDECDSFGEYIAVSLRKHDERTRSMIKQAINNILFEQEMKKYNSSSYVVEKNPLIIGDSDDCEK</sequence>
<evidence type="ECO:0000313" key="3">
    <source>
        <dbReference type="EMBL" id="CAF4927956.1"/>
    </source>
</evidence>
<gene>
    <name evidence="3" type="ORF">PMACD_LOCUS13593</name>
</gene>
<keyword evidence="4" id="KW-1185">Reference proteome</keyword>
<feature type="compositionally biased region" description="Acidic residues" evidence="1">
    <location>
        <begin position="123"/>
        <end position="140"/>
    </location>
</feature>
<accession>A0A821WNQ7</accession>
<dbReference type="InterPro" id="IPR006578">
    <property type="entry name" value="MADF-dom"/>
</dbReference>
<reference evidence="3" key="1">
    <citation type="submission" date="2021-02" db="EMBL/GenBank/DDBJ databases">
        <authorList>
            <person name="Steward A R."/>
        </authorList>
    </citation>
    <scope>NUCLEOTIDE SEQUENCE</scope>
</reference>
<dbReference type="GO" id="GO:0005634">
    <property type="term" value="C:nucleus"/>
    <property type="evidence" value="ECO:0007669"/>
    <property type="project" value="TreeGrafter"/>
</dbReference>
<evidence type="ECO:0000259" key="2">
    <source>
        <dbReference type="PROSITE" id="PS51029"/>
    </source>
</evidence>
<feature type="domain" description="MADF" evidence="2">
    <location>
        <begin position="16"/>
        <end position="99"/>
    </location>
</feature>